<accession>A0ABV9FKJ6</accession>
<sequence length="291" mass="33166">MTANASYSLRTYNDGFPLYELREPGTDSSFVVCPERGGIVTSCRLHGQELFYLDRETFLNPQANIRGGNPVLFPIAGQLVNGEYEWNGRTYRMKNHGVARTSAWEVAKTETDNEASITLSLRSNEDTRAEYPFEFELLFTYRLQNGVLTIDQTYRNLSEEPMPMVAGFHPYFATESKNLTYRTDATRMYDYNDKQEKPFDGYLKLEGMVESAALLNADKPEISFPLSGGRSVRLSYSEPFRYIVLWSVEGKPFVCVEPWTALNEALNNKKELLMVDPGQSLALSLSFELRD</sequence>
<dbReference type="EMBL" id="JBHSEP010000018">
    <property type="protein sequence ID" value="MFC4600704.1"/>
    <property type="molecule type" value="Genomic_DNA"/>
</dbReference>
<dbReference type="InterPro" id="IPR011013">
    <property type="entry name" value="Gal_mutarotase_sf_dom"/>
</dbReference>
<keyword evidence="2" id="KW-1185">Reference proteome</keyword>
<organism evidence="1 2">
    <name type="scientific">Cohnella hongkongensis</name>
    <dbReference type="NCBI Taxonomy" id="178337"/>
    <lineage>
        <taxon>Bacteria</taxon>
        <taxon>Bacillati</taxon>
        <taxon>Bacillota</taxon>
        <taxon>Bacilli</taxon>
        <taxon>Bacillales</taxon>
        <taxon>Paenibacillaceae</taxon>
        <taxon>Cohnella</taxon>
    </lineage>
</organism>
<proteinExistence type="predicted"/>
<dbReference type="PANTHER" id="PTHR11122">
    <property type="entry name" value="APOSPORY-ASSOCIATED PROTEIN C-RELATED"/>
    <property type="match status" value="1"/>
</dbReference>
<dbReference type="Proteomes" id="UP001596028">
    <property type="component" value="Unassembled WGS sequence"/>
</dbReference>
<evidence type="ECO:0000313" key="1">
    <source>
        <dbReference type="EMBL" id="MFC4600704.1"/>
    </source>
</evidence>
<name>A0ABV9FKJ6_9BACL</name>
<dbReference type="InterPro" id="IPR008183">
    <property type="entry name" value="Aldose_1/G6P_1-epimerase"/>
</dbReference>
<dbReference type="InterPro" id="IPR014718">
    <property type="entry name" value="GH-type_carb-bd"/>
</dbReference>
<dbReference type="PANTHER" id="PTHR11122:SF13">
    <property type="entry name" value="GLUCOSE-6-PHOSPHATE 1-EPIMERASE"/>
    <property type="match status" value="1"/>
</dbReference>
<dbReference type="Pfam" id="PF01263">
    <property type="entry name" value="Aldose_epim"/>
    <property type="match status" value="1"/>
</dbReference>
<evidence type="ECO:0000313" key="2">
    <source>
        <dbReference type="Proteomes" id="UP001596028"/>
    </source>
</evidence>
<reference evidence="2" key="1">
    <citation type="journal article" date="2019" name="Int. J. Syst. Evol. Microbiol.">
        <title>The Global Catalogue of Microorganisms (GCM) 10K type strain sequencing project: providing services to taxonomists for standard genome sequencing and annotation.</title>
        <authorList>
            <consortium name="The Broad Institute Genomics Platform"/>
            <consortium name="The Broad Institute Genome Sequencing Center for Infectious Disease"/>
            <person name="Wu L."/>
            <person name="Ma J."/>
        </authorList>
    </citation>
    <scope>NUCLEOTIDE SEQUENCE [LARGE SCALE GENOMIC DNA]</scope>
    <source>
        <strain evidence="2">CCUG 49571</strain>
    </source>
</reference>
<dbReference type="SUPFAM" id="SSF74650">
    <property type="entry name" value="Galactose mutarotase-like"/>
    <property type="match status" value="1"/>
</dbReference>
<dbReference type="RefSeq" id="WP_378100023.1">
    <property type="nucleotide sequence ID" value="NZ_JBHSEP010000018.1"/>
</dbReference>
<protein>
    <submittedName>
        <fullName evidence="1">Aldose epimerase</fullName>
    </submittedName>
</protein>
<gene>
    <name evidence="1" type="ORF">ACFO3S_20845</name>
</gene>
<dbReference type="Gene3D" id="2.70.98.10">
    <property type="match status" value="1"/>
</dbReference>
<comment type="caution">
    <text evidence="1">The sequence shown here is derived from an EMBL/GenBank/DDBJ whole genome shotgun (WGS) entry which is preliminary data.</text>
</comment>